<evidence type="ECO:0000313" key="6">
    <source>
        <dbReference type="EMBL" id="RKP01054.1"/>
    </source>
</evidence>
<dbReference type="EMBL" id="ML014187">
    <property type="protein sequence ID" value="RKP01054.1"/>
    <property type="molecule type" value="Genomic_DNA"/>
</dbReference>
<feature type="domain" description="K Homology" evidence="4">
    <location>
        <begin position="240"/>
        <end position="313"/>
    </location>
</feature>
<dbReference type="InterPro" id="IPR004087">
    <property type="entry name" value="KH_dom"/>
</dbReference>
<feature type="region of interest" description="Disordered" evidence="3">
    <location>
        <begin position="317"/>
        <end position="401"/>
    </location>
</feature>
<feature type="region of interest" description="Disordered" evidence="3">
    <location>
        <begin position="18"/>
        <end position="71"/>
    </location>
</feature>
<dbReference type="Gene3D" id="3.30.1370.10">
    <property type="entry name" value="K Homology domain, type 1"/>
    <property type="match status" value="3"/>
</dbReference>
<organism evidence="6 8">
    <name type="scientific">Caulochytrium protostelioides</name>
    <dbReference type="NCBI Taxonomy" id="1555241"/>
    <lineage>
        <taxon>Eukaryota</taxon>
        <taxon>Fungi</taxon>
        <taxon>Fungi incertae sedis</taxon>
        <taxon>Chytridiomycota</taxon>
        <taxon>Chytridiomycota incertae sedis</taxon>
        <taxon>Chytridiomycetes</taxon>
        <taxon>Caulochytriales</taxon>
        <taxon>Caulochytriaceae</taxon>
        <taxon>Caulochytrium</taxon>
    </lineage>
</organism>
<evidence type="ECO:0000313" key="8">
    <source>
        <dbReference type="Proteomes" id="UP000274922"/>
    </source>
</evidence>
<feature type="compositionally biased region" description="Basic and acidic residues" evidence="3">
    <location>
        <begin position="204"/>
        <end position="224"/>
    </location>
</feature>
<feature type="domain" description="K Homology" evidence="4">
    <location>
        <begin position="116"/>
        <end position="187"/>
    </location>
</feature>
<dbReference type="PROSITE" id="PS50084">
    <property type="entry name" value="KH_TYPE_1"/>
    <property type="match status" value="3"/>
</dbReference>
<gene>
    <name evidence="5" type="ORF">CAUPRSCDRAFT_10549</name>
    <name evidence="6" type="ORF">CXG81DRAFT_19098</name>
</gene>
<keyword evidence="2" id="KW-0694">RNA-binding</keyword>
<sequence>MADFQAALEKAKAIAAKLAANQQAAHAAPPDHAAPPSADPTRGYGRVNVGPGPGPGGPPPPTSGYEHMDRQTAMQQSNRLAQLGFSGAFTTGKPGFNPADVGAGPGLGGGGPRPMGAVLSTLFIPTPLAGLVIGRGGENLRRIEQTYQVRVQIIPGPPGETERQTKISGNDQAAVDAAKEQILEIMERANKPPPGRGGPSSGGPDDRPPPFGRDRDRDGGDRGGRPPSGWGDRDRDRDRHASRATVQVPNNKVGMIIGHRGETVNALQEQSGARVNITPDSQTDRDANVRTITLVGTDEAIETAKRLIAELVNYQPTMRDDSMNPSHHHHHHNGPPPPSAGPMEMDPMRASRMTGGPPPPPSHGPGFMPPPPMPPSGRPGHGGLRHPPVPGLPPPPPMPMAMPPPPPGMPIPPPGVPPFVGMPMPGLPPPPMPPMSMPPIPMPPMPMPPREAPPHTETMHIPDERVGVVIGKGGETIKQIQSASHAKVMIDPQPDRDGQRQVTLVGTPESVEHARQLIMDKVSGRKTTNDFKYSQQQQQARQEEYNQAAILAQNELTQLGWHWDSARMTYTGPRGEVYDYSPLILAGFDFSPYYSRVTLDDDAKTK</sequence>
<dbReference type="STRING" id="1555241.A0A4P9X752"/>
<feature type="compositionally biased region" description="Basic and acidic residues" evidence="3">
    <location>
        <begin position="231"/>
        <end position="241"/>
    </location>
</feature>
<dbReference type="SUPFAM" id="SSF54791">
    <property type="entry name" value="Eukaryotic type KH-domain (KH-domain type I)"/>
    <property type="match status" value="3"/>
</dbReference>
<feature type="compositionally biased region" description="Pro residues" evidence="3">
    <location>
        <begin position="52"/>
        <end position="62"/>
    </location>
</feature>
<evidence type="ECO:0000313" key="7">
    <source>
        <dbReference type="Proteomes" id="UP000268535"/>
    </source>
</evidence>
<feature type="compositionally biased region" description="Pro residues" evidence="3">
    <location>
        <begin position="356"/>
        <end position="377"/>
    </location>
</feature>
<reference evidence="5" key="3">
    <citation type="submission" date="2018-08" db="EMBL/GenBank/DDBJ databases">
        <title>Leveraging single-cell genomics to expand the Fungal Tree of Life.</title>
        <authorList>
            <consortium name="DOE Joint Genome Institute"/>
            <person name="Ahrendt S.R."/>
            <person name="Quandt C.A."/>
            <person name="Ciobanu D."/>
            <person name="Clum A."/>
            <person name="Salamov A."/>
            <person name="Andreopoulos B."/>
            <person name="Cheng J.-F."/>
            <person name="Woyke T."/>
            <person name="Pelin A."/>
            <person name="Henrissat B."/>
            <person name="Reynolds N."/>
            <person name="Benny G.L."/>
            <person name="Smith M.E."/>
            <person name="James T.Y."/>
            <person name="Grigoriev I.V."/>
        </authorList>
    </citation>
    <scope>NUCLEOTIDE SEQUENCE</scope>
    <source>
        <strain evidence="5">ATCC 52028</strain>
    </source>
</reference>
<feature type="region of interest" description="Disordered" evidence="3">
    <location>
        <begin position="153"/>
        <end position="174"/>
    </location>
</feature>
<accession>A0A4P9X752</accession>
<keyword evidence="8" id="KW-1185">Reference proteome</keyword>
<dbReference type="AlphaFoldDB" id="A0A4P9X752"/>
<dbReference type="InterPro" id="IPR036612">
    <property type="entry name" value="KH_dom_type_1_sf"/>
</dbReference>
<name>A0A4P9X752_9FUNG</name>
<feature type="domain" description="K Homology" evidence="4">
    <location>
        <begin position="453"/>
        <end position="523"/>
    </location>
</feature>
<dbReference type="GO" id="GO:0003723">
    <property type="term" value="F:RNA binding"/>
    <property type="evidence" value="ECO:0007669"/>
    <property type="project" value="UniProtKB-UniRule"/>
</dbReference>
<dbReference type="Pfam" id="PF00013">
    <property type="entry name" value="KH_1"/>
    <property type="match status" value="3"/>
</dbReference>
<proteinExistence type="predicted"/>
<feature type="compositionally biased region" description="Low complexity" evidence="3">
    <location>
        <begin position="18"/>
        <end position="40"/>
    </location>
</feature>
<dbReference type="InterPro" id="IPR004088">
    <property type="entry name" value="KH_dom_type_1"/>
</dbReference>
<keyword evidence="1" id="KW-0677">Repeat</keyword>
<evidence type="ECO:0000256" key="1">
    <source>
        <dbReference type="ARBA" id="ARBA00022737"/>
    </source>
</evidence>
<reference evidence="6" key="2">
    <citation type="submission" date="2018-04" db="EMBL/GenBank/DDBJ databases">
        <title>Leveraging single-cell genomics to expand the Fungal Tree of Life.</title>
        <authorList>
            <consortium name="DOE Joint Genome Institute"/>
            <person name="Ahrendt S.R."/>
            <person name="Quandt C.A."/>
            <person name="Ciobanu D."/>
            <person name="Clum A."/>
            <person name="Salamov A."/>
            <person name="Andreopoulos B."/>
            <person name="Cheng J.-F."/>
            <person name="Woyke T."/>
            <person name="Pelin A."/>
            <person name="Henrissat B."/>
            <person name="Benny G.L."/>
            <person name="Smith M.E."/>
            <person name="James T.Y."/>
            <person name="Grigoriev I.V."/>
        </authorList>
    </citation>
    <scope>NUCLEOTIDE SEQUENCE</scope>
    <source>
        <strain evidence="6">ATCC 52028</strain>
    </source>
</reference>
<dbReference type="Proteomes" id="UP000274922">
    <property type="component" value="Unassembled WGS sequence"/>
</dbReference>
<evidence type="ECO:0000256" key="2">
    <source>
        <dbReference type="PROSITE-ProRule" id="PRU00117"/>
    </source>
</evidence>
<protein>
    <recommendedName>
        <fullName evidence="4">K Homology domain-containing protein</fullName>
    </recommendedName>
</protein>
<evidence type="ECO:0000256" key="3">
    <source>
        <dbReference type="SAM" id="MobiDB-lite"/>
    </source>
</evidence>
<feature type="region of interest" description="Disordered" evidence="3">
    <location>
        <begin position="189"/>
        <end position="252"/>
    </location>
</feature>
<evidence type="ECO:0000313" key="5">
    <source>
        <dbReference type="EMBL" id="RKO97801.1"/>
    </source>
</evidence>
<reference evidence="7 8" key="1">
    <citation type="journal article" date="2018" name="Nat. Microbiol.">
        <title>Leveraging single-cell genomics to expand the fungal tree of life.</title>
        <authorList>
            <person name="Ahrendt S.R."/>
            <person name="Quandt C.A."/>
            <person name="Ciobanu D."/>
            <person name="Clum A."/>
            <person name="Salamov A."/>
            <person name="Andreopoulos B."/>
            <person name="Cheng J.F."/>
            <person name="Woyke T."/>
            <person name="Pelin A."/>
            <person name="Henrissat B."/>
            <person name="Reynolds N.K."/>
            <person name="Benny G.L."/>
            <person name="Smith M.E."/>
            <person name="James T.Y."/>
            <person name="Grigoriev I.V."/>
        </authorList>
    </citation>
    <scope>NUCLEOTIDE SEQUENCE [LARGE SCALE GENOMIC DNA]</scope>
    <source>
        <strain evidence="7 8">ATCC 52028</strain>
    </source>
</reference>
<dbReference type="PANTHER" id="PTHR10288">
    <property type="entry name" value="KH DOMAIN CONTAINING RNA BINDING PROTEIN"/>
    <property type="match status" value="1"/>
</dbReference>
<dbReference type="OrthoDB" id="5204190at2759"/>
<evidence type="ECO:0000259" key="4">
    <source>
        <dbReference type="SMART" id="SM00322"/>
    </source>
</evidence>
<dbReference type="CDD" id="cd00105">
    <property type="entry name" value="KH-I"/>
    <property type="match status" value="2"/>
</dbReference>
<feature type="compositionally biased region" description="Pro residues" evidence="3">
    <location>
        <begin position="387"/>
        <end position="401"/>
    </location>
</feature>
<dbReference type="SMART" id="SM00322">
    <property type="entry name" value="KH"/>
    <property type="match status" value="3"/>
</dbReference>
<dbReference type="EMBL" id="ML009164">
    <property type="protein sequence ID" value="RKO97801.1"/>
    <property type="molecule type" value="Genomic_DNA"/>
</dbReference>
<dbReference type="Proteomes" id="UP000268535">
    <property type="component" value="Unassembled WGS sequence"/>
</dbReference>